<name>A0A9D1S6S0_9FIRM</name>
<dbReference type="EMBL" id="DVND01000112">
    <property type="protein sequence ID" value="HIU48548.1"/>
    <property type="molecule type" value="Genomic_DNA"/>
</dbReference>
<proteinExistence type="predicted"/>
<evidence type="ECO:0000313" key="1">
    <source>
        <dbReference type="EMBL" id="HIU48548.1"/>
    </source>
</evidence>
<protein>
    <submittedName>
        <fullName evidence="1">Uncharacterized protein</fullName>
    </submittedName>
</protein>
<reference evidence="1" key="2">
    <citation type="journal article" date="2021" name="PeerJ">
        <title>Extensive microbial diversity within the chicken gut microbiome revealed by metagenomics and culture.</title>
        <authorList>
            <person name="Gilroy R."/>
            <person name="Ravi A."/>
            <person name="Getino M."/>
            <person name="Pursley I."/>
            <person name="Horton D.L."/>
            <person name="Alikhan N.F."/>
            <person name="Baker D."/>
            <person name="Gharbi K."/>
            <person name="Hall N."/>
            <person name="Watson M."/>
            <person name="Adriaenssens E.M."/>
            <person name="Foster-Nyarko E."/>
            <person name="Jarju S."/>
            <person name="Secka A."/>
            <person name="Antonio M."/>
            <person name="Oren A."/>
            <person name="Chaudhuri R.R."/>
            <person name="La Ragione R."/>
            <person name="Hildebrand F."/>
            <person name="Pallen M.J."/>
        </authorList>
    </citation>
    <scope>NUCLEOTIDE SEQUENCE</scope>
    <source>
        <strain evidence="1">ChiSjej4B22-9803</strain>
    </source>
</reference>
<comment type="caution">
    <text evidence="1">The sequence shown here is derived from an EMBL/GenBank/DDBJ whole genome shotgun (WGS) entry which is preliminary data.</text>
</comment>
<dbReference type="Proteomes" id="UP000824111">
    <property type="component" value="Unassembled WGS sequence"/>
</dbReference>
<organism evidence="1 2">
    <name type="scientific">Candidatus Avimonoglobus intestinipullorum</name>
    <dbReference type="NCBI Taxonomy" id="2840699"/>
    <lineage>
        <taxon>Bacteria</taxon>
        <taxon>Bacillati</taxon>
        <taxon>Bacillota</taxon>
        <taxon>Clostridia</taxon>
        <taxon>Eubacteriales</taxon>
        <taxon>Candidatus Avimonoglobus</taxon>
    </lineage>
</organism>
<evidence type="ECO:0000313" key="2">
    <source>
        <dbReference type="Proteomes" id="UP000824111"/>
    </source>
</evidence>
<gene>
    <name evidence="1" type="ORF">IAB04_04240</name>
</gene>
<sequence length="48" mass="5314">MKKYIPPKIEIKLFEVADVIAASGAAGLDYENDPNVEWTGTVDFSELQ</sequence>
<accession>A0A9D1S6S0</accession>
<reference evidence="1" key="1">
    <citation type="submission" date="2020-10" db="EMBL/GenBank/DDBJ databases">
        <authorList>
            <person name="Gilroy R."/>
        </authorList>
    </citation>
    <scope>NUCLEOTIDE SEQUENCE</scope>
    <source>
        <strain evidence="1">ChiSjej4B22-9803</strain>
    </source>
</reference>
<dbReference type="AlphaFoldDB" id="A0A9D1S6S0"/>